<evidence type="ECO:0000313" key="15">
    <source>
        <dbReference type="Proteomes" id="UP000838412"/>
    </source>
</evidence>
<dbReference type="Proteomes" id="UP000838412">
    <property type="component" value="Chromosome 4"/>
</dbReference>
<dbReference type="OrthoDB" id="6413693at2759"/>
<keyword evidence="10" id="KW-0393">Immunoglobulin domain</keyword>
<keyword evidence="15" id="KW-1185">Reference proteome</keyword>
<feature type="chain" id="PRO_5035439067" evidence="12">
    <location>
        <begin position="22"/>
        <end position="214"/>
    </location>
</feature>
<sequence>MMAVSCFLSTLTVAILTTVATGPYTLEAHAETGGDEVDTTLQVRVGKNKVDVSLGGSVVLPCNYSVPSDDVQPLVSWWKDRGPVLTRRIVYEHQAARFSKGYGGWAGRTALVGQSSLEMFNITTDDEGRYECEVRVPLVYGAARDYILLSVLDGEHGKEGTEPHSRKVVIATIAGVCCLLLVVLAVTIVSLHYKRRLKGSSAGQLSDDGETSHA</sequence>
<dbReference type="GO" id="GO:0006955">
    <property type="term" value="P:immune response"/>
    <property type="evidence" value="ECO:0007669"/>
    <property type="project" value="TreeGrafter"/>
</dbReference>
<dbReference type="InterPro" id="IPR051713">
    <property type="entry name" value="T-cell_Activation_Regulation"/>
</dbReference>
<comment type="subcellular location">
    <subcellularLocation>
        <location evidence="1">Cell membrane</location>
        <topology evidence="1">Single-pass type I membrane protein</topology>
    </subcellularLocation>
</comment>
<dbReference type="PANTHER" id="PTHR25466:SF9">
    <property type="entry name" value="FIBRONECTIN TYPE-III DOMAIN-CONTAINING PROTEIN"/>
    <property type="match status" value="1"/>
</dbReference>
<dbReference type="SUPFAM" id="SSF48726">
    <property type="entry name" value="Immunoglobulin"/>
    <property type="match status" value="1"/>
</dbReference>
<keyword evidence="9" id="KW-0325">Glycoprotein</keyword>
<organism evidence="14 15">
    <name type="scientific">Branchiostoma lanceolatum</name>
    <name type="common">Common lancelet</name>
    <name type="synonym">Amphioxus lanceolatum</name>
    <dbReference type="NCBI Taxonomy" id="7740"/>
    <lineage>
        <taxon>Eukaryota</taxon>
        <taxon>Metazoa</taxon>
        <taxon>Chordata</taxon>
        <taxon>Cephalochordata</taxon>
        <taxon>Leptocardii</taxon>
        <taxon>Amphioxiformes</taxon>
        <taxon>Branchiostomatidae</taxon>
        <taxon>Branchiostoma</taxon>
    </lineage>
</organism>
<dbReference type="InterPro" id="IPR013106">
    <property type="entry name" value="Ig_V-set"/>
</dbReference>
<feature type="domain" description="Immunoglobulin" evidence="13">
    <location>
        <begin position="47"/>
        <end position="152"/>
    </location>
</feature>
<dbReference type="SMART" id="SM00409">
    <property type="entry name" value="IG"/>
    <property type="match status" value="1"/>
</dbReference>
<evidence type="ECO:0000259" key="13">
    <source>
        <dbReference type="SMART" id="SM00409"/>
    </source>
</evidence>
<dbReference type="GO" id="GO:0007166">
    <property type="term" value="P:cell surface receptor signaling pathway"/>
    <property type="evidence" value="ECO:0007669"/>
    <property type="project" value="TreeGrafter"/>
</dbReference>
<keyword evidence="8" id="KW-0675">Receptor</keyword>
<dbReference type="InterPro" id="IPR013783">
    <property type="entry name" value="Ig-like_fold"/>
</dbReference>
<keyword evidence="4 12" id="KW-0732">Signal</keyword>
<dbReference type="InterPro" id="IPR003599">
    <property type="entry name" value="Ig_sub"/>
</dbReference>
<evidence type="ECO:0000256" key="6">
    <source>
        <dbReference type="ARBA" id="ARBA00023136"/>
    </source>
</evidence>
<name>A0A8K0ERB2_BRALA</name>
<feature type="signal peptide" evidence="12">
    <location>
        <begin position="1"/>
        <end position="21"/>
    </location>
</feature>
<dbReference type="PANTHER" id="PTHR25466">
    <property type="entry name" value="T-LYMPHOCYTE ACTIVATION ANTIGEN"/>
    <property type="match status" value="1"/>
</dbReference>
<proteinExistence type="predicted"/>
<dbReference type="Gene3D" id="2.60.40.10">
    <property type="entry name" value="Immunoglobulins"/>
    <property type="match status" value="1"/>
</dbReference>
<evidence type="ECO:0000256" key="10">
    <source>
        <dbReference type="ARBA" id="ARBA00023319"/>
    </source>
</evidence>
<evidence type="ECO:0000256" key="4">
    <source>
        <dbReference type="ARBA" id="ARBA00022729"/>
    </source>
</evidence>
<reference evidence="14" key="1">
    <citation type="submission" date="2022-01" db="EMBL/GenBank/DDBJ databases">
        <authorList>
            <person name="Braso-Vives M."/>
        </authorList>
    </citation>
    <scope>NUCLEOTIDE SEQUENCE</scope>
</reference>
<evidence type="ECO:0000256" key="7">
    <source>
        <dbReference type="ARBA" id="ARBA00023157"/>
    </source>
</evidence>
<dbReference type="EMBL" id="OV696689">
    <property type="protein sequence ID" value="CAH1263442.1"/>
    <property type="molecule type" value="Genomic_DNA"/>
</dbReference>
<keyword evidence="3 11" id="KW-0812">Transmembrane</keyword>
<accession>A0A8K0ERB2</accession>
<evidence type="ECO:0000256" key="11">
    <source>
        <dbReference type="SAM" id="Phobius"/>
    </source>
</evidence>
<evidence type="ECO:0000256" key="8">
    <source>
        <dbReference type="ARBA" id="ARBA00023170"/>
    </source>
</evidence>
<evidence type="ECO:0000256" key="1">
    <source>
        <dbReference type="ARBA" id="ARBA00004251"/>
    </source>
</evidence>
<evidence type="ECO:0000313" key="14">
    <source>
        <dbReference type="EMBL" id="CAH1263442.1"/>
    </source>
</evidence>
<evidence type="ECO:0000256" key="2">
    <source>
        <dbReference type="ARBA" id="ARBA00022475"/>
    </source>
</evidence>
<gene>
    <name evidence="14" type="primary">Hypp2703</name>
    <name evidence="14" type="ORF">BLAG_LOCUS18144</name>
</gene>
<dbReference type="AlphaFoldDB" id="A0A8K0ERB2"/>
<dbReference type="GO" id="GO:0071222">
    <property type="term" value="P:cellular response to lipopolysaccharide"/>
    <property type="evidence" value="ECO:0007669"/>
    <property type="project" value="TreeGrafter"/>
</dbReference>
<dbReference type="InterPro" id="IPR036179">
    <property type="entry name" value="Ig-like_dom_sf"/>
</dbReference>
<protein>
    <submittedName>
        <fullName evidence="14">Hypp2703 protein</fullName>
    </submittedName>
</protein>
<keyword evidence="5 11" id="KW-1133">Transmembrane helix</keyword>
<dbReference type="Pfam" id="PF07686">
    <property type="entry name" value="V-set"/>
    <property type="match status" value="1"/>
</dbReference>
<keyword evidence="7" id="KW-1015">Disulfide bond</keyword>
<evidence type="ECO:0000256" key="5">
    <source>
        <dbReference type="ARBA" id="ARBA00022989"/>
    </source>
</evidence>
<keyword evidence="2" id="KW-1003">Cell membrane</keyword>
<evidence type="ECO:0000256" key="9">
    <source>
        <dbReference type="ARBA" id="ARBA00023180"/>
    </source>
</evidence>
<evidence type="ECO:0000256" key="12">
    <source>
        <dbReference type="SAM" id="SignalP"/>
    </source>
</evidence>
<dbReference type="GO" id="GO:0009897">
    <property type="term" value="C:external side of plasma membrane"/>
    <property type="evidence" value="ECO:0007669"/>
    <property type="project" value="TreeGrafter"/>
</dbReference>
<keyword evidence="6 11" id="KW-0472">Membrane</keyword>
<evidence type="ECO:0000256" key="3">
    <source>
        <dbReference type="ARBA" id="ARBA00022692"/>
    </source>
</evidence>
<feature type="transmembrane region" description="Helical" evidence="11">
    <location>
        <begin position="168"/>
        <end position="191"/>
    </location>
</feature>